<dbReference type="Proteomes" id="UP001180020">
    <property type="component" value="Unassembled WGS sequence"/>
</dbReference>
<name>A0AAV9C8B5_ACOCL</name>
<protein>
    <submittedName>
        <fullName evidence="1">Uncharacterized protein</fullName>
    </submittedName>
</protein>
<dbReference type="EMBL" id="JAUJYO010000021">
    <property type="protein sequence ID" value="KAK1284558.1"/>
    <property type="molecule type" value="Genomic_DNA"/>
</dbReference>
<gene>
    <name evidence="1" type="ORF">QJS10_CPB21g00676</name>
</gene>
<organism evidence="1 2">
    <name type="scientific">Acorus calamus</name>
    <name type="common">Sweet flag</name>
    <dbReference type="NCBI Taxonomy" id="4465"/>
    <lineage>
        <taxon>Eukaryota</taxon>
        <taxon>Viridiplantae</taxon>
        <taxon>Streptophyta</taxon>
        <taxon>Embryophyta</taxon>
        <taxon>Tracheophyta</taxon>
        <taxon>Spermatophyta</taxon>
        <taxon>Magnoliopsida</taxon>
        <taxon>Liliopsida</taxon>
        <taxon>Acoraceae</taxon>
        <taxon>Acorus</taxon>
    </lineage>
</organism>
<accession>A0AAV9C8B5</accession>
<reference evidence="1" key="1">
    <citation type="journal article" date="2023" name="Nat. Commun.">
        <title>Diploid and tetraploid genomes of Acorus and the evolution of monocots.</title>
        <authorList>
            <person name="Ma L."/>
            <person name="Liu K.W."/>
            <person name="Li Z."/>
            <person name="Hsiao Y.Y."/>
            <person name="Qi Y."/>
            <person name="Fu T."/>
            <person name="Tang G.D."/>
            <person name="Zhang D."/>
            <person name="Sun W.H."/>
            <person name="Liu D.K."/>
            <person name="Li Y."/>
            <person name="Chen G.Z."/>
            <person name="Liu X.D."/>
            <person name="Liao X.Y."/>
            <person name="Jiang Y.T."/>
            <person name="Yu X."/>
            <person name="Hao Y."/>
            <person name="Huang J."/>
            <person name="Zhao X.W."/>
            <person name="Ke S."/>
            <person name="Chen Y.Y."/>
            <person name="Wu W.L."/>
            <person name="Hsu J.L."/>
            <person name="Lin Y.F."/>
            <person name="Huang M.D."/>
            <person name="Li C.Y."/>
            <person name="Huang L."/>
            <person name="Wang Z.W."/>
            <person name="Zhao X."/>
            <person name="Zhong W.Y."/>
            <person name="Peng D.H."/>
            <person name="Ahmad S."/>
            <person name="Lan S."/>
            <person name="Zhang J.S."/>
            <person name="Tsai W.C."/>
            <person name="Van de Peer Y."/>
            <person name="Liu Z.J."/>
        </authorList>
    </citation>
    <scope>NUCLEOTIDE SEQUENCE</scope>
    <source>
        <strain evidence="1">CP</strain>
    </source>
</reference>
<reference evidence="1" key="2">
    <citation type="submission" date="2023-06" db="EMBL/GenBank/DDBJ databases">
        <authorList>
            <person name="Ma L."/>
            <person name="Liu K.-W."/>
            <person name="Li Z."/>
            <person name="Hsiao Y.-Y."/>
            <person name="Qi Y."/>
            <person name="Fu T."/>
            <person name="Tang G."/>
            <person name="Zhang D."/>
            <person name="Sun W.-H."/>
            <person name="Liu D.-K."/>
            <person name="Li Y."/>
            <person name="Chen G.-Z."/>
            <person name="Liu X.-D."/>
            <person name="Liao X.-Y."/>
            <person name="Jiang Y.-T."/>
            <person name="Yu X."/>
            <person name="Hao Y."/>
            <person name="Huang J."/>
            <person name="Zhao X.-W."/>
            <person name="Ke S."/>
            <person name="Chen Y.-Y."/>
            <person name="Wu W.-L."/>
            <person name="Hsu J.-L."/>
            <person name="Lin Y.-F."/>
            <person name="Huang M.-D."/>
            <person name="Li C.-Y."/>
            <person name="Huang L."/>
            <person name="Wang Z.-W."/>
            <person name="Zhao X."/>
            <person name="Zhong W.-Y."/>
            <person name="Peng D.-H."/>
            <person name="Ahmad S."/>
            <person name="Lan S."/>
            <person name="Zhang J.-S."/>
            <person name="Tsai W.-C."/>
            <person name="Van De Peer Y."/>
            <person name="Liu Z.-J."/>
        </authorList>
    </citation>
    <scope>NUCLEOTIDE SEQUENCE</scope>
    <source>
        <strain evidence="1">CP</strain>
        <tissue evidence="1">Leaves</tissue>
    </source>
</reference>
<dbReference type="AlphaFoldDB" id="A0AAV9C8B5"/>
<sequence length="132" mass="14092">MDLGLWPKQHEFVIFDYAQLEVVLDATLEAYGPSWHGLEAYPPWRHGLLDRGGLKPGVLYVYRHPIAPTSDAEATTPVSDVKAAAPASALEAAAPTSDVETVAPASALERKGFSFSIFSSSLLAAVVVAGWL</sequence>
<evidence type="ECO:0000313" key="2">
    <source>
        <dbReference type="Proteomes" id="UP001180020"/>
    </source>
</evidence>
<keyword evidence="2" id="KW-1185">Reference proteome</keyword>
<evidence type="ECO:0000313" key="1">
    <source>
        <dbReference type="EMBL" id="KAK1284558.1"/>
    </source>
</evidence>
<proteinExistence type="predicted"/>
<comment type="caution">
    <text evidence="1">The sequence shown here is derived from an EMBL/GenBank/DDBJ whole genome shotgun (WGS) entry which is preliminary data.</text>
</comment>